<sequence>MNFKKVAVVSSLVLLSGGLAACGKANANSKTSQKTLSLMQTSSLQSLDTSNQADFTQWNMLQQSMEGLYRMNAKDQVVAGMAKKVVKPTNNGKTYTFQLRHNAKWSNGDPVTAQDFVTAWRRSVSATSTSGYSYIYEGVKNAAQISAGKQPTSALGAKAVDKYTFRVTLSHAMPYLNKMLVMPAFFPQDHQLVTKYGSKYGSNSTKMAYNGPFKLTGWNGTNDTWSLVKNNTYYDKKTVKLDKMTVRVVKDSNTAHNLFSSNKLDDAMISGVTAQGLQHDKHLKHVSKAGTYYLRLNMNKNHALHNAKLRRALNLVLNKENLTKKVLSDGSTPAHNYVTPTLVKDPTTGKDFGTETANTDTYNVKKAQQLWQQGLKELGKSSVTLKLYSDDTTTAKTIDEFVQAAVEQHLSGAKVNVSSVPAKASGSAVESGNFDMAYTMWLADYADPVSFFDVITKTNPQNYGHYDDAQFNAAVTAAHGKNATNTAAYWQNMRTAAKRVNTTNAVVPLYNMTESHLVNSKLAGVVYHSVGENDYTRAYFK</sequence>
<feature type="signal peptide" evidence="5">
    <location>
        <begin position="1"/>
        <end position="21"/>
    </location>
</feature>
<dbReference type="Gene3D" id="3.40.190.10">
    <property type="entry name" value="Periplasmic binding protein-like II"/>
    <property type="match status" value="1"/>
</dbReference>
<keyword evidence="8" id="KW-1185">Reference proteome</keyword>
<evidence type="ECO:0000256" key="2">
    <source>
        <dbReference type="ARBA" id="ARBA00005695"/>
    </source>
</evidence>
<dbReference type="InterPro" id="IPR030678">
    <property type="entry name" value="Peptide/Ni-bd"/>
</dbReference>
<dbReference type="RefSeq" id="WP_137641381.1">
    <property type="nucleotide sequence ID" value="NZ_BJDK01000056.1"/>
</dbReference>
<dbReference type="PIRSF" id="PIRSF002741">
    <property type="entry name" value="MppA"/>
    <property type="match status" value="1"/>
</dbReference>
<dbReference type="PANTHER" id="PTHR30290:SF10">
    <property type="entry name" value="PERIPLASMIC OLIGOPEPTIDE-BINDING PROTEIN-RELATED"/>
    <property type="match status" value="1"/>
</dbReference>
<dbReference type="InterPro" id="IPR039424">
    <property type="entry name" value="SBP_5"/>
</dbReference>
<feature type="chain" id="PRO_5046046492" evidence="5">
    <location>
        <begin position="22"/>
        <end position="541"/>
    </location>
</feature>
<proteinExistence type="inferred from homology"/>
<comment type="subcellular location">
    <subcellularLocation>
        <location evidence="1">Cell envelope</location>
    </subcellularLocation>
</comment>
<gene>
    <name evidence="7" type="ORF">ACFP3T_01420</name>
</gene>
<protein>
    <submittedName>
        <fullName evidence="7">Peptide ABC transporter substrate-binding protein</fullName>
    </submittedName>
</protein>
<evidence type="ECO:0000256" key="3">
    <source>
        <dbReference type="ARBA" id="ARBA00022448"/>
    </source>
</evidence>
<evidence type="ECO:0000256" key="5">
    <source>
        <dbReference type="SAM" id="SignalP"/>
    </source>
</evidence>
<dbReference type="Gene3D" id="3.90.76.10">
    <property type="entry name" value="Dipeptide-binding Protein, Domain 1"/>
    <property type="match status" value="1"/>
</dbReference>
<dbReference type="SUPFAM" id="SSF53850">
    <property type="entry name" value="Periplasmic binding protein-like II"/>
    <property type="match status" value="1"/>
</dbReference>
<evidence type="ECO:0000256" key="1">
    <source>
        <dbReference type="ARBA" id="ARBA00004196"/>
    </source>
</evidence>
<dbReference type="Gene3D" id="3.10.105.10">
    <property type="entry name" value="Dipeptide-binding Protein, Domain 3"/>
    <property type="match status" value="1"/>
</dbReference>
<keyword evidence="4 5" id="KW-0732">Signal</keyword>
<evidence type="ECO:0000256" key="4">
    <source>
        <dbReference type="ARBA" id="ARBA00022729"/>
    </source>
</evidence>
<comment type="similarity">
    <text evidence="2">Belongs to the bacterial solute-binding protein 5 family.</text>
</comment>
<keyword evidence="3" id="KW-0813">Transport</keyword>
<feature type="domain" description="Solute-binding protein family 5" evidence="6">
    <location>
        <begin position="77"/>
        <end position="461"/>
    </location>
</feature>
<dbReference type="PANTHER" id="PTHR30290">
    <property type="entry name" value="PERIPLASMIC BINDING COMPONENT OF ABC TRANSPORTER"/>
    <property type="match status" value="1"/>
</dbReference>
<dbReference type="InterPro" id="IPR000914">
    <property type="entry name" value="SBP_5_dom"/>
</dbReference>
<name>A0ABW1R4I9_9LACO</name>
<organism evidence="7 8">
    <name type="scientific">Lactiplantibacillus dongliensis</name>
    <dbReference type="NCBI Taxonomy" id="2559919"/>
    <lineage>
        <taxon>Bacteria</taxon>
        <taxon>Bacillati</taxon>
        <taxon>Bacillota</taxon>
        <taxon>Bacilli</taxon>
        <taxon>Lactobacillales</taxon>
        <taxon>Lactobacillaceae</taxon>
        <taxon>Lactiplantibacillus</taxon>
    </lineage>
</organism>
<dbReference type="EMBL" id="JBHSSD010000007">
    <property type="protein sequence ID" value="MFC6163330.1"/>
    <property type="molecule type" value="Genomic_DNA"/>
</dbReference>
<dbReference type="Pfam" id="PF00496">
    <property type="entry name" value="SBP_bac_5"/>
    <property type="match status" value="1"/>
</dbReference>
<dbReference type="CDD" id="cd08504">
    <property type="entry name" value="PBP2_OppA"/>
    <property type="match status" value="1"/>
</dbReference>
<reference evidence="8" key="1">
    <citation type="journal article" date="2019" name="Int. J. Syst. Evol. Microbiol.">
        <title>The Global Catalogue of Microorganisms (GCM) 10K type strain sequencing project: providing services to taxonomists for standard genome sequencing and annotation.</title>
        <authorList>
            <consortium name="The Broad Institute Genomics Platform"/>
            <consortium name="The Broad Institute Genome Sequencing Center for Infectious Disease"/>
            <person name="Wu L."/>
            <person name="Ma J."/>
        </authorList>
    </citation>
    <scope>NUCLEOTIDE SEQUENCE [LARGE SCALE GENOMIC DNA]</scope>
    <source>
        <strain evidence="8">CCM 8932</strain>
    </source>
</reference>
<evidence type="ECO:0000313" key="8">
    <source>
        <dbReference type="Proteomes" id="UP001596253"/>
    </source>
</evidence>
<accession>A0ABW1R4I9</accession>
<comment type="caution">
    <text evidence="7">The sequence shown here is derived from an EMBL/GenBank/DDBJ whole genome shotgun (WGS) entry which is preliminary data.</text>
</comment>
<evidence type="ECO:0000259" key="6">
    <source>
        <dbReference type="Pfam" id="PF00496"/>
    </source>
</evidence>
<dbReference type="PROSITE" id="PS51257">
    <property type="entry name" value="PROKAR_LIPOPROTEIN"/>
    <property type="match status" value="1"/>
</dbReference>
<dbReference type="Proteomes" id="UP001596253">
    <property type="component" value="Unassembled WGS sequence"/>
</dbReference>
<evidence type="ECO:0000313" key="7">
    <source>
        <dbReference type="EMBL" id="MFC6163330.1"/>
    </source>
</evidence>